<comment type="caution">
    <text evidence="2">The sequence shown here is derived from an EMBL/GenBank/DDBJ whole genome shotgun (WGS) entry which is preliminary data.</text>
</comment>
<dbReference type="InterPro" id="IPR027417">
    <property type="entry name" value="P-loop_NTPase"/>
</dbReference>
<dbReference type="SUPFAM" id="SSF52540">
    <property type="entry name" value="P-loop containing nucleoside triphosphate hydrolases"/>
    <property type="match status" value="1"/>
</dbReference>
<dbReference type="Pfam" id="PF13175">
    <property type="entry name" value="AAA_15"/>
    <property type="match status" value="1"/>
</dbReference>
<dbReference type="InterPro" id="IPR041685">
    <property type="entry name" value="AAA_GajA/Old/RecF-like"/>
</dbReference>
<dbReference type="Gene3D" id="3.40.50.300">
    <property type="entry name" value="P-loop containing nucleotide triphosphate hydrolases"/>
    <property type="match status" value="1"/>
</dbReference>
<feature type="domain" description="Endonuclease GajA/Old nuclease/RecF-like AAA" evidence="1">
    <location>
        <begin position="1"/>
        <end position="48"/>
    </location>
</feature>
<proteinExistence type="predicted"/>
<reference evidence="2" key="1">
    <citation type="submission" date="2013-08" db="EMBL/GenBank/DDBJ databases">
        <authorList>
            <person name="Mendez C."/>
            <person name="Richter M."/>
            <person name="Ferrer M."/>
            <person name="Sanchez J."/>
        </authorList>
    </citation>
    <scope>NUCLEOTIDE SEQUENCE</scope>
</reference>
<feature type="non-terminal residue" evidence="2">
    <location>
        <position position="82"/>
    </location>
</feature>
<dbReference type="EMBL" id="AUZY01001313">
    <property type="protein sequence ID" value="EQD75257.1"/>
    <property type="molecule type" value="Genomic_DNA"/>
</dbReference>
<name>T1BZU9_9ZZZZ</name>
<reference evidence="2" key="2">
    <citation type="journal article" date="2014" name="ISME J.">
        <title>Microbial stratification in low pH oxic and suboxic macroscopic growths along an acid mine drainage.</title>
        <authorList>
            <person name="Mendez-Garcia C."/>
            <person name="Mesa V."/>
            <person name="Sprenger R.R."/>
            <person name="Richter M."/>
            <person name="Diez M.S."/>
            <person name="Solano J."/>
            <person name="Bargiela R."/>
            <person name="Golyshina O.V."/>
            <person name="Manteca A."/>
            <person name="Ramos J.L."/>
            <person name="Gallego J.R."/>
            <person name="Llorente I."/>
            <person name="Martins Dos Santos V.A."/>
            <person name="Jensen O.N."/>
            <person name="Pelaez A.I."/>
            <person name="Sanchez J."/>
            <person name="Ferrer M."/>
        </authorList>
    </citation>
    <scope>NUCLEOTIDE SEQUENCE</scope>
</reference>
<protein>
    <recommendedName>
        <fullName evidence="1">Endonuclease GajA/Old nuclease/RecF-like AAA domain-containing protein</fullName>
    </recommendedName>
</protein>
<evidence type="ECO:0000313" key="2">
    <source>
        <dbReference type="EMBL" id="EQD75257.1"/>
    </source>
</evidence>
<gene>
    <name evidence="2" type="ORF">B1B_02218</name>
</gene>
<dbReference type="AlphaFoldDB" id="T1BZU9"/>
<organism evidence="2">
    <name type="scientific">mine drainage metagenome</name>
    <dbReference type="NCBI Taxonomy" id="410659"/>
    <lineage>
        <taxon>unclassified sequences</taxon>
        <taxon>metagenomes</taxon>
        <taxon>ecological metagenomes</taxon>
    </lineage>
</organism>
<accession>T1BZU9</accession>
<evidence type="ECO:0000259" key="1">
    <source>
        <dbReference type="Pfam" id="PF13175"/>
    </source>
</evidence>
<sequence length="82" mass="9165">MNIISFRVRKFRNVVDSGEIGVDPAVTCFVGKNEAGKSGLLEALYLSNPAYGEKFDANEQYPRWLAVKDRKSGDLVVHFRSS</sequence>